<protein>
    <recommendedName>
        <fullName evidence="9">inosine/xanthosine triphosphatase</fullName>
        <ecNumber evidence="9">3.6.1.73</ecNumber>
    </recommendedName>
</protein>
<dbReference type="GO" id="GO:0009117">
    <property type="term" value="P:nucleotide metabolic process"/>
    <property type="evidence" value="ECO:0007669"/>
    <property type="project" value="UniProtKB-KW"/>
</dbReference>
<keyword evidence="14" id="KW-1185">Reference proteome</keyword>
<evidence type="ECO:0000313" key="14">
    <source>
        <dbReference type="Proteomes" id="UP000283634"/>
    </source>
</evidence>
<dbReference type="GeneID" id="40325268"/>
<evidence type="ECO:0000256" key="3">
    <source>
        <dbReference type="ARBA" id="ARBA00022723"/>
    </source>
</evidence>
<evidence type="ECO:0000256" key="11">
    <source>
        <dbReference type="ARBA" id="ARBA00048781"/>
    </source>
</evidence>
<evidence type="ECO:0000256" key="9">
    <source>
        <dbReference type="ARBA" id="ARBA00038901"/>
    </source>
</evidence>
<dbReference type="Proteomes" id="UP000283634">
    <property type="component" value="Unassembled WGS sequence"/>
</dbReference>
<dbReference type="GO" id="GO:0103023">
    <property type="term" value="F:ITPase activity"/>
    <property type="evidence" value="ECO:0007669"/>
    <property type="project" value="UniProtKB-EC"/>
</dbReference>
<name>A0A422NZA6_TRYRA</name>
<keyword evidence="8" id="KW-0464">Manganese</keyword>
<evidence type="ECO:0000313" key="13">
    <source>
        <dbReference type="EMBL" id="RNF10774.1"/>
    </source>
</evidence>
<keyword evidence="3" id="KW-0479">Metal-binding</keyword>
<evidence type="ECO:0000256" key="10">
    <source>
        <dbReference type="ARBA" id="ARBA00048174"/>
    </source>
</evidence>
<dbReference type="EC" id="3.6.1.73" evidence="9"/>
<keyword evidence="4" id="KW-0547">Nucleotide-binding</keyword>
<proteinExistence type="predicted"/>
<dbReference type="Pfam" id="PF01931">
    <property type="entry name" value="NTPase_I-T"/>
    <property type="match status" value="1"/>
</dbReference>
<dbReference type="Gene3D" id="3.90.950.10">
    <property type="match status" value="1"/>
</dbReference>
<gene>
    <name evidence="13" type="ORF">TraAM80_01335</name>
</gene>
<dbReference type="GO" id="GO:0000166">
    <property type="term" value="F:nucleotide binding"/>
    <property type="evidence" value="ECO:0007669"/>
    <property type="project" value="UniProtKB-KW"/>
</dbReference>
<evidence type="ECO:0000259" key="12">
    <source>
        <dbReference type="Pfam" id="PF01931"/>
    </source>
</evidence>
<evidence type="ECO:0000256" key="5">
    <source>
        <dbReference type="ARBA" id="ARBA00022801"/>
    </source>
</evidence>
<sequence length="181" mass="19868">MIVWAVGTTNQAKLDSVHAVVCRCFPSKQHDVRPVAVASIVRAQPISAEESQQGAQHRAHEALRLVPEAHYGVGLEGGLEKASDRWFECGWMFVVERSTGRCGIGSSARFEMSQKLMSKILDEGKELAEVMDELTGQTDVRSGQGAMGILTAGYLNRAESYSHGLIFALAPFLSEPKYWDK</sequence>
<comment type="caution">
    <text evidence="13">The sequence shown here is derived from an EMBL/GenBank/DDBJ whole genome shotgun (WGS) entry which is preliminary data.</text>
</comment>
<comment type="catalytic activity">
    <reaction evidence="11">
        <text>XTP + H2O = XDP + phosphate + H(+)</text>
        <dbReference type="Rhea" id="RHEA:28406"/>
        <dbReference type="ChEBI" id="CHEBI:15377"/>
        <dbReference type="ChEBI" id="CHEBI:15378"/>
        <dbReference type="ChEBI" id="CHEBI:43474"/>
        <dbReference type="ChEBI" id="CHEBI:59884"/>
        <dbReference type="ChEBI" id="CHEBI:61314"/>
        <dbReference type="EC" id="3.6.1.73"/>
    </reaction>
</comment>
<evidence type="ECO:0000256" key="1">
    <source>
        <dbReference type="ARBA" id="ARBA00001936"/>
    </source>
</evidence>
<evidence type="ECO:0000256" key="2">
    <source>
        <dbReference type="ARBA" id="ARBA00001946"/>
    </source>
</evidence>
<evidence type="ECO:0000256" key="6">
    <source>
        <dbReference type="ARBA" id="ARBA00022842"/>
    </source>
</evidence>
<feature type="domain" description="Non-canonical purine NTP phosphatase/PRRC1" evidence="12">
    <location>
        <begin position="7"/>
        <end position="173"/>
    </location>
</feature>
<dbReference type="AlphaFoldDB" id="A0A422NZA6"/>
<dbReference type="FunFam" id="3.90.950.10:FF:000002">
    <property type="entry name" value="Inosine/xanthosine triphosphatase"/>
    <property type="match status" value="1"/>
</dbReference>
<accession>A0A422NZA6</accession>
<dbReference type="PANTHER" id="PTHR34699:SF2">
    <property type="entry name" value="NON-CANONICAL PURINE NTP PHOSPHATASE_PRRC1 DOMAIN-CONTAINING PROTEIN"/>
    <property type="match status" value="1"/>
</dbReference>
<evidence type="ECO:0000256" key="8">
    <source>
        <dbReference type="ARBA" id="ARBA00023211"/>
    </source>
</evidence>
<dbReference type="InterPro" id="IPR026533">
    <property type="entry name" value="NTPase/PRRC1"/>
</dbReference>
<keyword evidence="7" id="KW-0546">Nucleotide metabolism</keyword>
<comment type="cofactor">
    <cofactor evidence="1">
        <name>Mn(2+)</name>
        <dbReference type="ChEBI" id="CHEBI:29035"/>
    </cofactor>
</comment>
<dbReference type="EMBL" id="MKGL01000027">
    <property type="protein sequence ID" value="RNF10774.1"/>
    <property type="molecule type" value="Genomic_DNA"/>
</dbReference>
<evidence type="ECO:0000256" key="7">
    <source>
        <dbReference type="ARBA" id="ARBA00023080"/>
    </source>
</evidence>
<evidence type="ECO:0000256" key="4">
    <source>
        <dbReference type="ARBA" id="ARBA00022741"/>
    </source>
</evidence>
<comment type="catalytic activity">
    <reaction evidence="10">
        <text>ITP + H2O = IDP + phosphate + H(+)</text>
        <dbReference type="Rhea" id="RHEA:28330"/>
        <dbReference type="ChEBI" id="CHEBI:15377"/>
        <dbReference type="ChEBI" id="CHEBI:15378"/>
        <dbReference type="ChEBI" id="CHEBI:43474"/>
        <dbReference type="ChEBI" id="CHEBI:58280"/>
        <dbReference type="ChEBI" id="CHEBI:61402"/>
        <dbReference type="EC" id="3.6.1.73"/>
    </reaction>
</comment>
<reference evidence="13 14" key="1">
    <citation type="journal article" date="2018" name="BMC Genomics">
        <title>Genomic comparison of Trypanosoma conorhini and Trypanosoma rangeli to Trypanosoma cruzi strains of high and low virulence.</title>
        <authorList>
            <person name="Bradwell K.R."/>
            <person name="Koparde V.N."/>
            <person name="Matveyev A.V."/>
            <person name="Serrano M.G."/>
            <person name="Alves J.M."/>
            <person name="Parikh H."/>
            <person name="Huang B."/>
            <person name="Lee V."/>
            <person name="Espinosa-Alvarez O."/>
            <person name="Ortiz P.A."/>
            <person name="Costa-Martins A.G."/>
            <person name="Teixeira M.M."/>
            <person name="Buck G.A."/>
        </authorList>
    </citation>
    <scope>NUCLEOTIDE SEQUENCE [LARGE SCALE GENOMIC DNA]</scope>
    <source>
        <strain evidence="13 14">AM80</strain>
    </source>
</reference>
<keyword evidence="5" id="KW-0378">Hydrolase</keyword>
<keyword evidence="6" id="KW-0460">Magnesium</keyword>
<dbReference type="InterPro" id="IPR050299">
    <property type="entry name" value="YjjX_NTPase"/>
</dbReference>
<organism evidence="13 14">
    <name type="scientific">Trypanosoma rangeli</name>
    <dbReference type="NCBI Taxonomy" id="5698"/>
    <lineage>
        <taxon>Eukaryota</taxon>
        <taxon>Discoba</taxon>
        <taxon>Euglenozoa</taxon>
        <taxon>Kinetoplastea</taxon>
        <taxon>Metakinetoplastina</taxon>
        <taxon>Trypanosomatida</taxon>
        <taxon>Trypanosomatidae</taxon>
        <taxon>Trypanosoma</taxon>
        <taxon>Herpetosoma</taxon>
    </lineage>
</organism>
<comment type="cofactor">
    <cofactor evidence="2">
        <name>Mg(2+)</name>
        <dbReference type="ChEBI" id="CHEBI:18420"/>
    </cofactor>
</comment>
<dbReference type="GO" id="GO:0006772">
    <property type="term" value="P:thiamine metabolic process"/>
    <property type="evidence" value="ECO:0007669"/>
    <property type="project" value="TreeGrafter"/>
</dbReference>
<dbReference type="GO" id="GO:0046872">
    <property type="term" value="F:metal ion binding"/>
    <property type="evidence" value="ECO:0007669"/>
    <property type="project" value="UniProtKB-KW"/>
</dbReference>
<dbReference type="InterPro" id="IPR029001">
    <property type="entry name" value="ITPase-like_fam"/>
</dbReference>
<dbReference type="RefSeq" id="XP_029241771.1">
    <property type="nucleotide sequence ID" value="XM_029378387.1"/>
</dbReference>
<dbReference type="SUPFAM" id="SSF52972">
    <property type="entry name" value="ITPase-like"/>
    <property type="match status" value="1"/>
</dbReference>
<dbReference type="OMA" id="ADYWVGI"/>
<dbReference type="OrthoDB" id="300709at2759"/>
<dbReference type="PANTHER" id="PTHR34699">
    <property type="match status" value="1"/>
</dbReference>